<keyword evidence="7" id="KW-1185">Reference proteome</keyword>
<protein>
    <recommendedName>
        <fullName evidence="8">Beta-microseminoprotein</fullName>
    </recommendedName>
</protein>
<reference evidence="6" key="3">
    <citation type="submission" date="2025-09" db="UniProtKB">
        <authorList>
            <consortium name="Ensembl"/>
        </authorList>
    </citation>
    <scope>IDENTIFICATION</scope>
</reference>
<evidence type="ECO:0000256" key="1">
    <source>
        <dbReference type="ARBA" id="ARBA00004613"/>
    </source>
</evidence>
<keyword evidence="4" id="KW-1015">Disulfide bond</keyword>
<comment type="subcellular location">
    <subcellularLocation>
        <location evidence="1">Secreted</location>
    </subcellularLocation>
</comment>
<organism evidence="6 7">
    <name type="scientific">Pygocentrus nattereri</name>
    <name type="common">Red-bellied piranha</name>
    <dbReference type="NCBI Taxonomy" id="42514"/>
    <lineage>
        <taxon>Eukaryota</taxon>
        <taxon>Metazoa</taxon>
        <taxon>Chordata</taxon>
        <taxon>Craniata</taxon>
        <taxon>Vertebrata</taxon>
        <taxon>Euteleostomi</taxon>
        <taxon>Actinopterygii</taxon>
        <taxon>Neopterygii</taxon>
        <taxon>Teleostei</taxon>
        <taxon>Ostariophysi</taxon>
        <taxon>Characiformes</taxon>
        <taxon>Characoidei</taxon>
        <taxon>Pygocentrus</taxon>
    </lineage>
</organism>
<accession>A0A3B4CU65</accession>
<evidence type="ECO:0000256" key="4">
    <source>
        <dbReference type="ARBA" id="ARBA00023157"/>
    </source>
</evidence>
<keyword evidence="5" id="KW-0732">Signal</keyword>
<dbReference type="GO" id="GO:0005576">
    <property type="term" value="C:extracellular region"/>
    <property type="evidence" value="ECO:0007669"/>
    <property type="project" value="UniProtKB-SubCell"/>
</dbReference>
<evidence type="ECO:0000313" key="7">
    <source>
        <dbReference type="Proteomes" id="UP001501920"/>
    </source>
</evidence>
<dbReference type="PANTHER" id="PTHR10500">
    <property type="entry name" value="BETA-MICROSEMINOPROTEIN"/>
    <property type="match status" value="1"/>
</dbReference>
<dbReference type="Gene3D" id="2.60.40.1900">
    <property type="entry name" value="Beta-microseminoprotein (PSP94) domain"/>
    <property type="match status" value="1"/>
</dbReference>
<proteinExistence type="inferred from homology"/>
<feature type="chain" id="PRO_5017255538" description="Beta-microseminoprotein" evidence="5">
    <location>
        <begin position="23"/>
        <end position="111"/>
    </location>
</feature>
<sequence>MLKRSAVLVLGLCALFPLFCGACFISQLEEGATHCQDETDKTWHAVGSSWRNSQCVECSCESNLMTCCEGLATVTGYADNCVVVYDYTKCTFEVVNKNDPSEHCDYEAILK</sequence>
<reference evidence="6 7" key="1">
    <citation type="submission" date="2020-10" db="EMBL/GenBank/DDBJ databases">
        <title>Pygocentrus nattereri (red-bellied piranha) genome, fPygNat1, primary haplotype.</title>
        <authorList>
            <person name="Myers G."/>
            <person name="Meyer A."/>
            <person name="Karagic N."/>
            <person name="Pippel M."/>
            <person name="Winkler S."/>
            <person name="Tracey A."/>
            <person name="Wood J."/>
            <person name="Formenti G."/>
            <person name="Howe K."/>
            <person name="Fedrigo O."/>
            <person name="Jarvis E.D."/>
        </authorList>
    </citation>
    <scope>NUCLEOTIDE SEQUENCE [LARGE SCALE GENOMIC DNA]</scope>
</reference>
<dbReference type="PANTHER" id="PTHR10500:SF7">
    <property type="entry name" value="BETA-MICROSEMINOPROTEIN"/>
    <property type="match status" value="1"/>
</dbReference>
<evidence type="ECO:0000256" key="3">
    <source>
        <dbReference type="ARBA" id="ARBA00022525"/>
    </source>
</evidence>
<dbReference type="OMA" id="MTHCQDD"/>
<evidence type="ECO:0008006" key="8">
    <source>
        <dbReference type="Google" id="ProtNLM"/>
    </source>
</evidence>
<dbReference type="Pfam" id="PF05825">
    <property type="entry name" value="PSP94"/>
    <property type="match status" value="1"/>
</dbReference>
<evidence type="ECO:0000256" key="2">
    <source>
        <dbReference type="ARBA" id="ARBA00010352"/>
    </source>
</evidence>
<dbReference type="InterPro" id="IPR008735">
    <property type="entry name" value="PSP94"/>
</dbReference>
<feature type="signal peptide" evidence="5">
    <location>
        <begin position="1"/>
        <end position="22"/>
    </location>
</feature>
<comment type="similarity">
    <text evidence="2">Belongs to the beta-microseminoprotein family.</text>
</comment>
<evidence type="ECO:0000313" key="6">
    <source>
        <dbReference type="Ensembl" id="ENSPNAP00000014888.1"/>
    </source>
</evidence>
<dbReference type="AlphaFoldDB" id="A0A3B4CU65"/>
<evidence type="ECO:0000256" key="5">
    <source>
        <dbReference type="SAM" id="SignalP"/>
    </source>
</evidence>
<dbReference type="Proteomes" id="UP001501920">
    <property type="component" value="Chromosome 29"/>
</dbReference>
<dbReference type="GeneTree" id="ENSGT00940000177721"/>
<keyword evidence="3" id="KW-0964">Secreted</keyword>
<reference evidence="6" key="2">
    <citation type="submission" date="2025-08" db="UniProtKB">
        <authorList>
            <consortium name="Ensembl"/>
        </authorList>
    </citation>
    <scope>IDENTIFICATION</scope>
</reference>
<dbReference type="Ensembl" id="ENSPNAT00000023048.2">
    <property type="protein sequence ID" value="ENSPNAP00000014888.1"/>
    <property type="gene ID" value="ENSPNAG00000020863.2"/>
</dbReference>
<name>A0A3B4CU65_PYGNA</name>